<proteinExistence type="predicted"/>
<evidence type="ECO:0000313" key="2">
    <source>
        <dbReference type="Proteomes" id="UP001497700"/>
    </source>
</evidence>
<keyword evidence="2" id="KW-1185">Reference proteome</keyword>
<reference evidence="1 2" key="1">
    <citation type="journal article" date="2022" name="New Phytol.">
        <title>Ecological generalism drives hyperdiversity of secondary metabolite gene clusters in xylarialean endophytes.</title>
        <authorList>
            <person name="Franco M.E.E."/>
            <person name="Wisecaver J.H."/>
            <person name="Arnold A.E."/>
            <person name="Ju Y.M."/>
            <person name="Slot J.C."/>
            <person name="Ahrendt S."/>
            <person name="Moore L.P."/>
            <person name="Eastman K.E."/>
            <person name="Scott K."/>
            <person name="Konkel Z."/>
            <person name="Mondo S.J."/>
            <person name="Kuo A."/>
            <person name="Hayes R.D."/>
            <person name="Haridas S."/>
            <person name="Andreopoulos B."/>
            <person name="Riley R."/>
            <person name="LaButti K."/>
            <person name="Pangilinan J."/>
            <person name="Lipzen A."/>
            <person name="Amirebrahimi M."/>
            <person name="Yan J."/>
            <person name="Adam C."/>
            <person name="Keymanesh K."/>
            <person name="Ng V."/>
            <person name="Louie K."/>
            <person name="Northen T."/>
            <person name="Drula E."/>
            <person name="Henrissat B."/>
            <person name="Hsieh H.M."/>
            <person name="Youens-Clark K."/>
            <person name="Lutzoni F."/>
            <person name="Miadlikowska J."/>
            <person name="Eastwood D.C."/>
            <person name="Hamelin R.C."/>
            <person name="Grigoriev I.V."/>
            <person name="U'Ren J.M."/>
        </authorList>
    </citation>
    <scope>NUCLEOTIDE SEQUENCE [LARGE SCALE GENOMIC DNA]</scope>
    <source>
        <strain evidence="1 2">CBS 119005</strain>
    </source>
</reference>
<dbReference type="EMBL" id="MU393545">
    <property type="protein sequence ID" value="KAI4861673.1"/>
    <property type="molecule type" value="Genomic_DNA"/>
</dbReference>
<sequence>MGVIRKTLGTFLASTIGGVAYLTTSTNLTTPLAADDELWTAKSFTTFNRYQNPTIQDVVWKRLPLSQIRPELRDNEEALATEFCRGAWSGYAYAPQRIIMMLTNRGPKTRDQLFRQQQLAFSKYELGTRFSDHFEVVERTRNSVTVRAGGSPLEPGPRELDGLLVVSAKVDKETNTVDVGIKTTFFNSTEPVRDEKKPAPFVAELLHRYYSRAMVDSGVRRLTR</sequence>
<evidence type="ECO:0000313" key="1">
    <source>
        <dbReference type="EMBL" id="KAI4861673.1"/>
    </source>
</evidence>
<comment type="caution">
    <text evidence="1">The sequence shown here is derived from an EMBL/GenBank/DDBJ whole genome shotgun (WGS) entry which is preliminary data.</text>
</comment>
<name>A0ACB9YRT5_9PEZI</name>
<organism evidence="1 2">
    <name type="scientific">Hypoxylon rubiginosum</name>
    <dbReference type="NCBI Taxonomy" id="110542"/>
    <lineage>
        <taxon>Eukaryota</taxon>
        <taxon>Fungi</taxon>
        <taxon>Dikarya</taxon>
        <taxon>Ascomycota</taxon>
        <taxon>Pezizomycotina</taxon>
        <taxon>Sordariomycetes</taxon>
        <taxon>Xylariomycetidae</taxon>
        <taxon>Xylariales</taxon>
        <taxon>Hypoxylaceae</taxon>
        <taxon>Hypoxylon</taxon>
    </lineage>
</organism>
<dbReference type="Proteomes" id="UP001497700">
    <property type="component" value="Unassembled WGS sequence"/>
</dbReference>
<accession>A0ACB9YRT5</accession>
<gene>
    <name evidence="1" type="ORF">F4820DRAFT_54012</name>
</gene>
<protein>
    <submittedName>
        <fullName evidence="1">Uncharacterized protein</fullName>
    </submittedName>
</protein>